<evidence type="ECO:0000313" key="3">
    <source>
        <dbReference type="Proteomes" id="UP001459277"/>
    </source>
</evidence>
<dbReference type="AlphaFoldDB" id="A0AAW2BAF7"/>
<keyword evidence="3" id="KW-1185">Reference proteome</keyword>
<accession>A0AAW2BAF7</accession>
<dbReference type="Proteomes" id="UP001459277">
    <property type="component" value="Unassembled WGS sequence"/>
</dbReference>
<name>A0AAW2BAF7_9ROSI</name>
<evidence type="ECO:0000313" key="2">
    <source>
        <dbReference type="EMBL" id="KAK9982956.1"/>
    </source>
</evidence>
<proteinExistence type="predicted"/>
<dbReference type="EMBL" id="JAZDWU010000012">
    <property type="protein sequence ID" value="KAK9982956.1"/>
    <property type="molecule type" value="Genomic_DNA"/>
</dbReference>
<gene>
    <name evidence="2" type="ORF">SO802_032481</name>
</gene>
<protein>
    <submittedName>
        <fullName evidence="2">Uncharacterized protein</fullName>
    </submittedName>
</protein>
<feature type="transmembrane region" description="Helical" evidence="1">
    <location>
        <begin position="7"/>
        <end position="27"/>
    </location>
</feature>
<evidence type="ECO:0000256" key="1">
    <source>
        <dbReference type="SAM" id="Phobius"/>
    </source>
</evidence>
<organism evidence="2 3">
    <name type="scientific">Lithocarpus litseifolius</name>
    <dbReference type="NCBI Taxonomy" id="425828"/>
    <lineage>
        <taxon>Eukaryota</taxon>
        <taxon>Viridiplantae</taxon>
        <taxon>Streptophyta</taxon>
        <taxon>Embryophyta</taxon>
        <taxon>Tracheophyta</taxon>
        <taxon>Spermatophyta</taxon>
        <taxon>Magnoliopsida</taxon>
        <taxon>eudicotyledons</taxon>
        <taxon>Gunneridae</taxon>
        <taxon>Pentapetalae</taxon>
        <taxon>rosids</taxon>
        <taxon>fabids</taxon>
        <taxon>Fagales</taxon>
        <taxon>Fagaceae</taxon>
        <taxon>Lithocarpus</taxon>
    </lineage>
</organism>
<sequence>MALEWVVLGYAAAAEVIMVLFLTVPGLEGLRNVLIAVANDLLKQFLFIFPFSLKSPL</sequence>
<comment type="caution">
    <text evidence="2">The sequence shown here is derived from an EMBL/GenBank/DDBJ whole genome shotgun (WGS) entry which is preliminary data.</text>
</comment>
<keyword evidence="1" id="KW-1133">Transmembrane helix</keyword>
<reference evidence="2 3" key="1">
    <citation type="submission" date="2024-01" db="EMBL/GenBank/DDBJ databases">
        <title>A telomere-to-telomere, gap-free genome of sweet tea (Lithocarpus litseifolius).</title>
        <authorList>
            <person name="Zhou J."/>
        </authorList>
    </citation>
    <scope>NUCLEOTIDE SEQUENCE [LARGE SCALE GENOMIC DNA]</scope>
    <source>
        <strain evidence="2">Zhou-2022a</strain>
        <tissue evidence="2">Leaf</tissue>
    </source>
</reference>
<keyword evidence="1" id="KW-0812">Transmembrane</keyword>
<keyword evidence="1" id="KW-0472">Membrane</keyword>